<dbReference type="Proteomes" id="UP000632222">
    <property type="component" value="Unassembled WGS sequence"/>
</dbReference>
<comment type="caution">
    <text evidence="1">The sequence shown here is derived from an EMBL/GenBank/DDBJ whole genome shotgun (WGS) entry which is preliminary data.</text>
</comment>
<keyword evidence="2" id="KW-1185">Reference proteome</keyword>
<protein>
    <submittedName>
        <fullName evidence="1">Uncharacterized protein</fullName>
    </submittedName>
</protein>
<evidence type="ECO:0000313" key="1">
    <source>
        <dbReference type="EMBL" id="GGJ37337.1"/>
    </source>
</evidence>
<organism evidence="1 2">
    <name type="scientific">Deinococcus roseus</name>
    <dbReference type="NCBI Taxonomy" id="392414"/>
    <lineage>
        <taxon>Bacteria</taxon>
        <taxon>Thermotogati</taxon>
        <taxon>Deinococcota</taxon>
        <taxon>Deinococci</taxon>
        <taxon>Deinococcales</taxon>
        <taxon>Deinococcaceae</taxon>
        <taxon>Deinococcus</taxon>
    </lineage>
</organism>
<reference evidence="2" key="1">
    <citation type="journal article" date="2019" name="Int. J. Syst. Evol. Microbiol.">
        <title>The Global Catalogue of Microorganisms (GCM) 10K type strain sequencing project: providing services to taxonomists for standard genome sequencing and annotation.</title>
        <authorList>
            <consortium name="The Broad Institute Genomics Platform"/>
            <consortium name="The Broad Institute Genome Sequencing Center for Infectious Disease"/>
            <person name="Wu L."/>
            <person name="Ma J."/>
        </authorList>
    </citation>
    <scope>NUCLEOTIDE SEQUENCE [LARGE SCALE GENOMIC DNA]</scope>
    <source>
        <strain evidence="2">JCM 14370</strain>
    </source>
</reference>
<proteinExistence type="predicted"/>
<dbReference type="EMBL" id="BMOD01000008">
    <property type="protein sequence ID" value="GGJ37337.1"/>
    <property type="molecule type" value="Genomic_DNA"/>
</dbReference>
<sequence length="48" mass="5591">MSPLWPCKETEMEDTPYIFKTKLFKFLARAGIVRVKRLSDGKIMGLED</sequence>
<gene>
    <name evidence="1" type="ORF">GCM10008938_24290</name>
</gene>
<accession>A0ABQ2CZY4</accession>
<evidence type="ECO:0000313" key="2">
    <source>
        <dbReference type="Proteomes" id="UP000632222"/>
    </source>
</evidence>
<name>A0ABQ2CZY4_9DEIO</name>